<comment type="caution">
    <text evidence="1">The sequence shown here is derived from an EMBL/GenBank/DDBJ whole genome shotgun (WGS) entry which is preliminary data.</text>
</comment>
<sequence>MKKIIIFATFIIFLTTSQIQLIHAASMWKMINHDEMIQLQKKDESVFCETSTNWSDCYDDSIQEKYILVKSKNTNNLIVTNIIYPSLKDNNFKIYKIKNSHNTNSPPYIYISTYSSYLNLIWIVKNLN</sequence>
<accession>K2FTU9</accession>
<dbReference type="AlphaFoldDB" id="K2FTU9"/>
<gene>
    <name evidence="1" type="ORF">ACD_4C00313G0005</name>
</gene>
<name>K2FTU9_9BACT</name>
<dbReference type="EMBL" id="AMFJ01000829">
    <property type="protein sequence ID" value="EKE26358.1"/>
    <property type="molecule type" value="Genomic_DNA"/>
</dbReference>
<proteinExistence type="predicted"/>
<evidence type="ECO:0000313" key="1">
    <source>
        <dbReference type="EMBL" id="EKE26358.1"/>
    </source>
</evidence>
<organism evidence="1">
    <name type="scientific">uncultured bacterium</name>
    <name type="common">gcode 4</name>
    <dbReference type="NCBI Taxonomy" id="1234023"/>
    <lineage>
        <taxon>Bacteria</taxon>
        <taxon>environmental samples</taxon>
    </lineage>
</organism>
<reference evidence="1" key="1">
    <citation type="journal article" date="2012" name="Science">
        <title>Fermentation, hydrogen, and sulfur metabolism in multiple uncultivated bacterial phyla.</title>
        <authorList>
            <person name="Wrighton K.C."/>
            <person name="Thomas B.C."/>
            <person name="Sharon I."/>
            <person name="Miller C.S."/>
            <person name="Castelle C.J."/>
            <person name="VerBerkmoes N.C."/>
            <person name="Wilkins M.J."/>
            <person name="Hettich R.L."/>
            <person name="Lipton M.S."/>
            <person name="Williams K.H."/>
            <person name="Long P.E."/>
            <person name="Banfield J.F."/>
        </authorList>
    </citation>
    <scope>NUCLEOTIDE SEQUENCE [LARGE SCALE GENOMIC DNA]</scope>
</reference>
<protein>
    <submittedName>
        <fullName evidence="1">Uncharacterized protein</fullName>
    </submittedName>
</protein>